<keyword evidence="5" id="KW-1185">Reference proteome</keyword>
<evidence type="ECO:0000313" key="5">
    <source>
        <dbReference type="Proteomes" id="UP000285023"/>
    </source>
</evidence>
<gene>
    <name evidence="4" type="ORF">D3M59_06215</name>
</gene>
<accession>A0A418Q3P1</accession>
<dbReference type="RefSeq" id="WP_119532544.1">
    <property type="nucleotide sequence ID" value="NZ_QXTF01000001.1"/>
</dbReference>
<dbReference type="InterPro" id="IPR036770">
    <property type="entry name" value="Ankyrin_rpt-contain_sf"/>
</dbReference>
<name>A0A418Q3P1_9SPHN</name>
<comment type="caution">
    <text evidence="4">The sequence shown here is derived from an EMBL/GenBank/DDBJ whole genome shotgun (WGS) entry which is preliminary data.</text>
</comment>
<sequence>MTDSALMRQCAQIKAAFQGDGKMRVWAKLGIALAVGILSVQAGAQATGGSEGEAFLKAVTDGDSAKAIPMAEMPGTHVINYRGYSGDTALHIVTRNREADWVGFLLNKGASPDIGDKQGDTPLMIAARIGFDTAADYMIRMGANVNLTNRRGESALIIAVQQRQPEVVSLLLKAGADPDKPDHAAGYSARDYAKRDTRNRELLRLIETVKSSRKQVAGPSIN</sequence>
<dbReference type="GO" id="GO:0004842">
    <property type="term" value="F:ubiquitin-protein transferase activity"/>
    <property type="evidence" value="ECO:0007669"/>
    <property type="project" value="TreeGrafter"/>
</dbReference>
<dbReference type="SMART" id="SM00248">
    <property type="entry name" value="ANK"/>
    <property type="match status" value="3"/>
</dbReference>
<dbReference type="PANTHER" id="PTHR24171">
    <property type="entry name" value="ANKYRIN REPEAT DOMAIN-CONTAINING PROTEIN 39-RELATED"/>
    <property type="match status" value="1"/>
</dbReference>
<feature type="repeat" description="ANK" evidence="3">
    <location>
        <begin position="85"/>
        <end position="117"/>
    </location>
</feature>
<evidence type="ECO:0000256" key="1">
    <source>
        <dbReference type="ARBA" id="ARBA00022737"/>
    </source>
</evidence>
<dbReference type="PROSITE" id="PS50297">
    <property type="entry name" value="ANK_REP_REGION"/>
    <property type="match status" value="3"/>
</dbReference>
<dbReference type="Pfam" id="PF12796">
    <property type="entry name" value="Ank_2"/>
    <property type="match status" value="1"/>
</dbReference>
<dbReference type="PROSITE" id="PS50088">
    <property type="entry name" value="ANK_REPEAT"/>
    <property type="match status" value="3"/>
</dbReference>
<feature type="repeat" description="ANK" evidence="3">
    <location>
        <begin position="118"/>
        <end position="150"/>
    </location>
</feature>
<dbReference type="Proteomes" id="UP000285023">
    <property type="component" value="Unassembled WGS sequence"/>
</dbReference>
<keyword evidence="1" id="KW-0677">Repeat</keyword>
<keyword evidence="2 3" id="KW-0040">ANK repeat</keyword>
<dbReference type="OrthoDB" id="7390289at2"/>
<feature type="repeat" description="ANK" evidence="3">
    <location>
        <begin position="151"/>
        <end position="183"/>
    </location>
</feature>
<evidence type="ECO:0000256" key="3">
    <source>
        <dbReference type="PROSITE-ProRule" id="PRU00023"/>
    </source>
</evidence>
<dbReference type="EMBL" id="QXTF01000001">
    <property type="protein sequence ID" value="RIX32522.1"/>
    <property type="molecule type" value="Genomic_DNA"/>
</dbReference>
<evidence type="ECO:0000256" key="2">
    <source>
        <dbReference type="ARBA" id="ARBA00023043"/>
    </source>
</evidence>
<dbReference type="SUPFAM" id="SSF48403">
    <property type="entry name" value="Ankyrin repeat"/>
    <property type="match status" value="1"/>
</dbReference>
<dbReference type="Gene3D" id="1.25.40.20">
    <property type="entry name" value="Ankyrin repeat-containing domain"/>
    <property type="match status" value="1"/>
</dbReference>
<dbReference type="InterPro" id="IPR002110">
    <property type="entry name" value="Ankyrin_rpt"/>
</dbReference>
<organism evidence="4 5">
    <name type="scientific">Sphingomonas edaphi</name>
    <dbReference type="NCBI Taxonomy" id="2315689"/>
    <lineage>
        <taxon>Bacteria</taxon>
        <taxon>Pseudomonadati</taxon>
        <taxon>Pseudomonadota</taxon>
        <taxon>Alphaproteobacteria</taxon>
        <taxon>Sphingomonadales</taxon>
        <taxon>Sphingomonadaceae</taxon>
        <taxon>Sphingomonas</taxon>
    </lineage>
</organism>
<reference evidence="4 5" key="1">
    <citation type="submission" date="2018-09" db="EMBL/GenBank/DDBJ databases">
        <title>Sphingomonas sp. DAC4.</title>
        <authorList>
            <person name="Seo T."/>
        </authorList>
    </citation>
    <scope>NUCLEOTIDE SEQUENCE [LARGE SCALE GENOMIC DNA]</scope>
    <source>
        <strain evidence="4 5">DAC4</strain>
    </source>
</reference>
<protein>
    <submittedName>
        <fullName evidence="4">Ankyrin repeat domain-containing protein</fullName>
    </submittedName>
</protein>
<evidence type="ECO:0000313" key="4">
    <source>
        <dbReference type="EMBL" id="RIX32522.1"/>
    </source>
</evidence>
<dbReference type="GO" id="GO:0085020">
    <property type="term" value="P:protein K6-linked ubiquitination"/>
    <property type="evidence" value="ECO:0007669"/>
    <property type="project" value="TreeGrafter"/>
</dbReference>
<dbReference type="AlphaFoldDB" id="A0A418Q3P1"/>
<dbReference type="PANTHER" id="PTHR24171:SF8">
    <property type="entry name" value="BRCA1-ASSOCIATED RING DOMAIN PROTEIN 1"/>
    <property type="match status" value="1"/>
</dbReference>
<proteinExistence type="predicted"/>